<dbReference type="InterPro" id="IPR036291">
    <property type="entry name" value="NAD(P)-bd_dom_sf"/>
</dbReference>
<dbReference type="NCBIfam" id="NF005559">
    <property type="entry name" value="PRK07231.1"/>
    <property type="match status" value="1"/>
</dbReference>
<reference evidence="2 3" key="1">
    <citation type="journal article" date="2016" name="Nat. Commun.">
        <title>Thousands of microbial genomes shed light on interconnected biogeochemical processes in an aquifer system.</title>
        <authorList>
            <person name="Anantharaman K."/>
            <person name="Brown C.T."/>
            <person name="Hug L.A."/>
            <person name="Sharon I."/>
            <person name="Castelle C.J."/>
            <person name="Probst A.J."/>
            <person name="Thomas B.C."/>
            <person name="Singh A."/>
            <person name="Wilkins M.J."/>
            <person name="Karaoz U."/>
            <person name="Brodie E.L."/>
            <person name="Williams K.H."/>
            <person name="Hubbard S.S."/>
            <person name="Banfield J.F."/>
        </authorList>
    </citation>
    <scope>NUCLEOTIDE SEQUENCE [LARGE SCALE GENOMIC DNA]</scope>
</reference>
<dbReference type="InterPro" id="IPR050259">
    <property type="entry name" value="SDR"/>
</dbReference>
<dbReference type="STRING" id="1802115.A2756_04510"/>
<dbReference type="Pfam" id="PF13561">
    <property type="entry name" value="adh_short_C2"/>
    <property type="match status" value="1"/>
</dbReference>
<dbReference type="PRINTS" id="PR00081">
    <property type="entry name" value="GDHRDH"/>
</dbReference>
<evidence type="ECO:0000256" key="1">
    <source>
        <dbReference type="ARBA" id="ARBA00006484"/>
    </source>
</evidence>
<dbReference type="EMBL" id="MHNL01000015">
    <property type="protein sequence ID" value="OGZ44734.1"/>
    <property type="molecule type" value="Genomic_DNA"/>
</dbReference>
<proteinExistence type="inferred from homology"/>
<dbReference type="FunFam" id="3.40.50.720:FF:000084">
    <property type="entry name" value="Short-chain dehydrogenase reductase"/>
    <property type="match status" value="1"/>
</dbReference>
<dbReference type="PRINTS" id="PR00080">
    <property type="entry name" value="SDRFAMILY"/>
</dbReference>
<dbReference type="InterPro" id="IPR002347">
    <property type="entry name" value="SDR_fam"/>
</dbReference>
<name>A0A1G2G366_9BACT</name>
<dbReference type="Proteomes" id="UP000177785">
    <property type="component" value="Unassembled WGS sequence"/>
</dbReference>
<accession>A0A1G2G366</accession>
<dbReference type="AlphaFoldDB" id="A0A1G2G366"/>
<gene>
    <name evidence="2" type="ORF">A2756_04510</name>
</gene>
<comment type="similarity">
    <text evidence="1">Belongs to the short-chain dehydrogenases/reductases (SDR) family.</text>
</comment>
<protein>
    <submittedName>
        <fullName evidence="2">SDR family oxidoreductase</fullName>
    </submittedName>
</protein>
<evidence type="ECO:0000313" key="2">
    <source>
        <dbReference type="EMBL" id="OGZ44734.1"/>
    </source>
</evidence>
<organism evidence="2 3">
    <name type="scientific">Candidatus Ryanbacteria bacterium RIFCSPHIGHO2_01_FULL_48_27</name>
    <dbReference type="NCBI Taxonomy" id="1802115"/>
    <lineage>
        <taxon>Bacteria</taxon>
        <taxon>Candidatus Ryaniibacteriota</taxon>
    </lineage>
</organism>
<evidence type="ECO:0000313" key="3">
    <source>
        <dbReference type="Proteomes" id="UP000177785"/>
    </source>
</evidence>
<sequence>MDLKGKTAIVTGGAMGIGFGIAYRLAEAGANVVIADLNEEVGNTAVKSLHENGWEAAFVKTDVADEAEVQAAADFSVSKYGGVDILVNNAGIYPIIPVMQMSLADFEKILAVNLKSAFLFTKAAANIMIKQGRGGKVINITSIDALHPSSVGLAVYDASKHGLWGFTKNTALELAPHNIQVNAIAPGAIATPGAGAGRPVTRELEVIQKEFLAKIPMKRIGDPDDIGKVSLFLASDLAGYMTGSQVVVDGGVLLS</sequence>
<comment type="caution">
    <text evidence="2">The sequence shown here is derived from an EMBL/GenBank/DDBJ whole genome shotgun (WGS) entry which is preliminary data.</text>
</comment>
<dbReference type="SUPFAM" id="SSF51735">
    <property type="entry name" value="NAD(P)-binding Rossmann-fold domains"/>
    <property type="match status" value="1"/>
</dbReference>
<dbReference type="PANTHER" id="PTHR42879:SF2">
    <property type="entry name" value="3-OXOACYL-[ACYL-CARRIER-PROTEIN] REDUCTASE FABG"/>
    <property type="match status" value="1"/>
</dbReference>
<dbReference type="Gene3D" id="3.40.50.720">
    <property type="entry name" value="NAD(P)-binding Rossmann-like Domain"/>
    <property type="match status" value="1"/>
</dbReference>
<dbReference type="PANTHER" id="PTHR42879">
    <property type="entry name" value="3-OXOACYL-(ACYL-CARRIER-PROTEIN) REDUCTASE"/>
    <property type="match status" value="1"/>
</dbReference>